<dbReference type="PANTHER" id="PTHR44307:SF2">
    <property type="entry name" value="PHOSPHOETHANOLAMINE METHYLTRANSFERASE ISOFORM X1"/>
    <property type="match status" value="1"/>
</dbReference>
<protein>
    <submittedName>
        <fullName evidence="6">Uncharacterized protein</fullName>
    </submittedName>
</protein>
<comment type="caution">
    <text evidence="6">The sequence shown here is derived from an EMBL/GenBank/DDBJ whole genome shotgun (WGS) entry which is preliminary data.</text>
</comment>
<evidence type="ECO:0000256" key="1">
    <source>
        <dbReference type="ARBA" id="ARBA00005189"/>
    </source>
</evidence>
<evidence type="ECO:0000256" key="5">
    <source>
        <dbReference type="SAM" id="MobiDB-lite"/>
    </source>
</evidence>
<dbReference type="InterPro" id="IPR029063">
    <property type="entry name" value="SAM-dependent_MTases_sf"/>
</dbReference>
<dbReference type="PANTHER" id="PTHR44307">
    <property type="entry name" value="PHOSPHOETHANOLAMINE METHYLTRANSFERASE"/>
    <property type="match status" value="1"/>
</dbReference>
<dbReference type="AlphaFoldDB" id="A0A5A7MUK9"/>
<dbReference type="EMBL" id="BKCL01000008">
    <property type="protein sequence ID" value="GEQ98738.1"/>
    <property type="molecule type" value="Genomic_DNA"/>
</dbReference>
<dbReference type="Pfam" id="PF13489">
    <property type="entry name" value="Methyltransf_23"/>
    <property type="match status" value="1"/>
</dbReference>
<organism evidence="6 7">
    <name type="scientific">Iodidimonas gelatinilytica</name>
    <dbReference type="NCBI Taxonomy" id="1236966"/>
    <lineage>
        <taxon>Bacteria</taxon>
        <taxon>Pseudomonadati</taxon>
        <taxon>Pseudomonadota</taxon>
        <taxon>Alphaproteobacteria</taxon>
        <taxon>Iodidimonadales</taxon>
        <taxon>Iodidimonadaceae</taxon>
        <taxon>Iodidimonas</taxon>
    </lineage>
</organism>
<dbReference type="RefSeq" id="WP_210431837.1">
    <property type="nucleotide sequence ID" value="NZ_BKCL01000008.1"/>
</dbReference>
<evidence type="ECO:0000313" key="7">
    <source>
        <dbReference type="Proteomes" id="UP000322084"/>
    </source>
</evidence>
<comment type="pathway">
    <text evidence="1">Lipid metabolism.</text>
</comment>
<dbReference type="Gene3D" id="3.40.50.150">
    <property type="entry name" value="Vaccinia Virus protein VP39"/>
    <property type="match status" value="1"/>
</dbReference>
<keyword evidence="2" id="KW-0489">Methyltransferase</keyword>
<evidence type="ECO:0000256" key="4">
    <source>
        <dbReference type="ARBA" id="ARBA00025707"/>
    </source>
</evidence>
<evidence type="ECO:0000256" key="3">
    <source>
        <dbReference type="ARBA" id="ARBA00022679"/>
    </source>
</evidence>
<reference evidence="6 7" key="1">
    <citation type="submission" date="2019-09" db="EMBL/GenBank/DDBJ databases">
        <title>NBRP : Genome information of microbial organism related human and environment.</title>
        <authorList>
            <person name="Hattori M."/>
            <person name="Oshima K."/>
            <person name="Inaba H."/>
            <person name="Suda W."/>
            <person name="Sakamoto M."/>
            <person name="Iino T."/>
            <person name="Kitahara M."/>
            <person name="Oshida Y."/>
            <person name="Iida T."/>
            <person name="Kudo T."/>
            <person name="Itoh T."/>
            <person name="Ohkuma M."/>
        </authorList>
    </citation>
    <scope>NUCLEOTIDE SEQUENCE [LARGE SCALE GENOMIC DNA]</scope>
    <source>
        <strain evidence="6 7">Hi-2</strain>
    </source>
</reference>
<evidence type="ECO:0000256" key="2">
    <source>
        <dbReference type="ARBA" id="ARBA00022603"/>
    </source>
</evidence>
<sequence length="331" mass="37167">MSLKVRMMAWWQGYDPADVEKLLARKAALQQSNVPEDPPKSPASPAKTAPDVSPEDLELPFDPWDSNRVEIAQYIWGEGYCGPGGPEHVISVSKLLALSPEMSLLEIGANLGGPARTLADKFGAWVTGYETSERLVKLANEKSLMAGMAKKADIKHFSTEEVDSFGRNFDRAFAKEAFFTIENKARMMGLVEAHLKPSGLFLMTDFVLGSDNVLGKESYRQWRESEQEKRRPYMVTSAELVDLAKKARFNIRVSENITPTYIDLINKAWAGADKVAAQLSRQEDGEALLQALLKEAEFWSLRRRMMESGDLQVWRLLASKKSEKPSMMSNW</sequence>
<dbReference type="GO" id="GO:0008168">
    <property type="term" value="F:methyltransferase activity"/>
    <property type="evidence" value="ECO:0007669"/>
    <property type="project" value="UniProtKB-KW"/>
</dbReference>
<evidence type="ECO:0000313" key="6">
    <source>
        <dbReference type="EMBL" id="GEQ98738.1"/>
    </source>
</evidence>
<dbReference type="CDD" id="cd02440">
    <property type="entry name" value="AdoMet_MTases"/>
    <property type="match status" value="1"/>
</dbReference>
<feature type="region of interest" description="Disordered" evidence="5">
    <location>
        <begin position="31"/>
        <end position="59"/>
    </location>
</feature>
<dbReference type="GO" id="GO:0032259">
    <property type="term" value="P:methylation"/>
    <property type="evidence" value="ECO:0007669"/>
    <property type="project" value="UniProtKB-KW"/>
</dbReference>
<comment type="pathway">
    <text evidence="4">Phospholipid metabolism.</text>
</comment>
<name>A0A5A7MUK9_9PROT</name>
<accession>A0A5A7MUK9</accession>
<keyword evidence="3" id="KW-0808">Transferase</keyword>
<dbReference type="SUPFAM" id="SSF53335">
    <property type="entry name" value="S-adenosyl-L-methionine-dependent methyltransferases"/>
    <property type="match status" value="1"/>
</dbReference>
<gene>
    <name evidence="6" type="ORF">JCM17844_23750</name>
</gene>
<proteinExistence type="predicted"/>
<dbReference type="Proteomes" id="UP000322084">
    <property type="component" value="Unassembled WGS sequence"/>
</dbReference>